<protein>
    <recommendedName>
        <fullName evidence="13">Ribonuclease</fullName>
        <ecNumber evidence="13">3.1.26.4</ecNumber>
    </recommendedName>
</protein>
<comment type="function">
    <text evidence="3 13">Endonuclease that specifically degrades the RNA of RNA-DNA hybrids.</text>
</comment>
<keyword evidence="6" id="KW-0963">Cytoplasm</keyword>
<evidence type="ECO:0000256" key="5">
    <source>
        <dbReference type="ARBA" id="ARBA00007383"/>
    </source>
</evidence>
<dbReference type="PANTHER" id="PTHR10954:SF18">
    <property type="entry name" value="RIBONUCLEASE HII"/>
    <property type="match status" value="1"/>
</dbReference>
<feature type="binding site" evidence="12">
    <location>
        <position position="27"/>
    </location>
    <ligand>
        <name>a divalent metal cation</name>
        <dbReference type="ChEBI" id="CHEBI:60240"/>
    </ligand>
</feature>
<feature type="binding site" evidence="12">
    <location>
        <position position="118"/>
    </location>
    <ligand>
        <name>a divalent metal cation</name>
        <dbReference type="ChEBI" id="CHEBI:60240"/>
    </ligand>
</feature>
<dbReference type="GO" id="GO:0032299">
    <property type="term" value="C:ribonuclease H2 complex"/>
    <property type="evidence" value="ECO:0007669"/>
    <property type="project" value="TreeGrafter"/>
</dbReference>
<accession>A0A249SNU7</accession>
<evidence type="ECO:0000256" key="10">
    <source>
        <dbReference type="ARBA" id="ARBA00022801"/>
    </source>
</evidence>
<dbReference type="STRING" id="1336232.GCA_000518825_00898"/>
<dbReference type="AlphaFoldDB" id="A0A249SNU7"/>
<dbReference type="GO" id="GO:0005737">
    <property type="term" value="C:cytoplasm"/>
    <property type="evidence" value="ECO:0007669"/>
    <property type="project" value="UniProtKB-SubCell"/>
</dbReference>
<dbReference type="SUPFAM" id="SSF53098">
    <property type="entry name" value="Ribonuclease H-like"/>
    <property type="match status" value="1"/>
</dbReference>
<keyword evidence="8 12" id="KW-0479">Metal-binding</keyword>
<feature type="domain" description="RNase H type-2" evidence="14">
    <location>
        <begin position="20"/>
        <end position="208"/>
    </location>
</feature>
<keyword evidence="7 12" id="KW-0540">Nuclease</keyword>
<evidence type="ECO:0000256" key="1">
    <source>
        <dbReference type="ARBA" id="ARBA00000077"/>
    </source>
</evidence>
<evidence type="ECO:0000256" key="4">
    <source>
        <dbReference type="ARBA" id="ARBA00004496"/>
    </source>
</evidence>
<dbReference type="GO" id="GO:0046872">
    <property type="term" value="F:metal ion binding"/>
    <property type="evidence" value="ECO:0007669"/>
    <property type="project" value="UniProtKB-KW"/>
</dbReference>
<evidence type="ECO:0000256" key="9">
    <source>
        <dbReference type="ARBA" id="ARBA00022759"/>
    </source>
</evidence>
<proteinExistence type="inferred from homology"/>
<name>A0A249SNU7_9MOLU</name>
<dbReference type="KEGG" id="mchc:CK556_03050"/>
<evidence type="ECO:0000313" key="15">
    <source>
        <dbReference type="EMBL" id="ASZ09306.1"/>
    </source>
</evidence>
<dbReference type="Gene3D" id="3.30.420.10">
    <property type="entry name" value="Ribonuclease H-like superfamily/Ribonuclease H"/>
    <property type="match status" value="1"/>
</dbReference>
<evidence type="ECO:0000256" key="3">
    <source>
        <dbReference type="ARBA" id="ARBA00004065"/>
    </source>
</evidence>
<dbReference type="InterPro" id="IPR012337">
    <property type="entry name" value="RNaseH-like_sf"/>
</dbReference>
<comment type="subcellular location">
    <subcellularLocation>
        <location evidence="4">Cytoplasm</location>
    </subcellularLocation>
</comment>
<evidence type="ECO:0000256" key="8">
    <source>
        <dbReference type="ARBA" id="ARBA00022723"/>
    </source>
</evidence>
<dbReference type="CDD" id="cd07182">
    <property type="entry name" value="RNase_HII_bacteria_HII_like"/>
    <property type="match status" value="1"/>
</dbReference>
<gene>
    <name evidence="15" type="ORF">CK556_03050</name>
</gene>
<dbReference type="Proteomes" id="UP000232229">
    <property type="component" value="Chromosome"/>
</dbReference>
<dbReference type="RefSeq" id="WP_027875424.1">
    <property type="nucleotide sequence ID" value="NZ_CP023173.1"/>
</dbReference>
<dbReference type="EC" id="3.1.26.4" evidence="13"/>
<evidence type="ECO:0000256" key="11">
    <source>
        <dbReference type="ARBA" id="ARBA00023211"/>
    </source>
</evidence>
<dbReference type="PROSITE" id="PS51975">
    <property type="entry name" value="RNASE_H_2"/>
    <property type="match status" value="1"/>
</dbReference>
<dbReference type="InterPro" id="IPR024567">
    <property type="entry name" value="RNase_HII/HIII_dom"/>
</dbReference>
<keyword evidence="16" id="KW-1185">Reference proteome</keyword>
<dbReference type="InterPro" id="IPR022898">
    <property type="entry name" value="RNase_HII"/>
</dbReference>
<dbReference type="GO" id="GO:0006298">
    <property type="term" value="P:mismatch repair"/>
    <property type="evidence" value="ECO:0007669"/>
    <property type="project" value="TreeGrafter"/>
</dbReference>
<keyword evidence="10 12" id="KW-0378">Hydrolase</keyword>
<comment type="catalytic activity">
    <reaction evidence="1 12 13">
        <text>Endonucleolytic cleavage to 5'-phosphomonoester.</text>
        <dbReference type="EC" id="3.1.26.4"/>
    </reaction>
</comment>
<dbReference type="GO" id="GO:0043137">
    <property type="term" value="P:DNA replication, removal of RNA primer"/>
    <property type="evidence" value="ECO:0007669"/>
    <property type="project" value="TreeGrafter"/>
</dbReference>
<dbReference type="InterPro" id="IPR001352">
    <property type="entry name" value="RNase_HII/HIII"/>
</dbReference>
<keyword evidence="11" id="KW-0464">Manganese</keyword>
<dbReference type="InterPro" id="IPR036397">
    <property type="entry name" value="RNaseH_sf"/>
</dbReference>
<evidence type="ECO:0000256" key="13">
    <source>
        <dbReference type="RuleBase" id="RU003515"/>
    </source>
</evidence>
<comment type="cofactor">
    <cofactor evidence="12">
        <name>Mn(2+)</name>
        <dbReference type="ChEBI" id="CHEBI:29035"/>
    </cofactor>
    <cofactor evidence="12">
        <name>Mg(2+)</name>
        <dbReference type="ChEBI" id="CHEBI:18420"/>
    </cofactor>
    <text evidence="12">Manganese or magnesium. Binds 1 divalent metal ion per monomer in the absence of substrate. May bind a second metal ion after substrate binding.</text>
</comment>
<dbReference type="GO" id="GO:0004523">
    <property type="term" value="F:RNA-DNA hybrid ribonuclease activity"/>
    <property type="evidence" value="ECO:0007669"/>
    <property type="project" value="UniProtKB-UniRule"/>
</dbReference>
<organism evidence="15 16">
    <name type="scientific">Mesoplasma chauliocola</name>
    <dbReference type="NCBI Taxonomy" id="216427"/>
    <lineage>
        <taxon>Bacteria</taxon>
        <taxon>Bacillati</taxon>
        <taxon>Mycoplasmatota</taxon>
        <taxon>Mollicutes</taxon>
        <taxon>Entomoplasmatales</taxon>
        <taxon>Entomoplasmataceae</taxon>
        <taxon>Mesoplasma</taxon>
    </lineage>
</organism>
<feature type="binding site" evidence="12">
    <location>
        <position position="26"/>
    </location>
    <ligand>
        <name>a divalent metal cation</name>
        <dbReference type="ChEBI" id="CHEBI:60240"/>
    </ligand>
</feature>
<dbReference type="GO" id="GO:0003723">
    <property type="term" value="F:RNA binding"/>
    <property type="evidence" value="ECO:0007669"/>
    <property type="project" value="UniProtKB-UniRule"/>
</dbReference>
<sequence length="208" mass="23316">MIDRSRILFDLNIKKEYKVNLISGSDEAGRGAMAGPIVAASVILPVGYENPLIKDSKKLNKVQRSILSDEIKNIAISYNIQVLDSNLVDEINPKKASQVGMIESIKNLTIKPEISLIDAEKINIDDFICLPFIKGDDLSQSIAAASILAKTARDQIMIDYAKIYPNYNFDIHKGYCVKDHLTRTKKFGVLPIHRKSYKPIKNILEDNL</sequence>
<keyword evidence="9 12" id="KW-0255">Endonuclease</keyword>
<dbReference type="EMBL" id="CP023173">
    <property type="protein sequence ID" value="ASZ09306.1"/>
    <property type="molecule type" value="Genomic_DNA"/>
</dbReference>
<evidence type="ECO:0000256" key="6">
    <source>
        <dbReference type="ARBA" id="ARBA00022490"/>
    </source>
</evidence>
<evidence type="ECO:0000259" key="14">
    <source>
        <dbReference type="PROSITE" id="PS51975"/>
    </source>
</evidence>
<reference evidence="15 16" key="1">
    <citation type="submission" date="2017-08" db="EMBL/GenBank/DDBJ databases">
        <title>Complete Genome Sequence of Mesoplasma chauliocola.</title>
        <authorList>
            <person name="Knight T.F.Jr."/>
            <person name="Citino T."/>
        </authorList>
    </citation>
    <scope>NUCLEOTIDE SEQUENCE [LARGE SCALE GENOMIC DNA]</scope>
    <source>
        <strain evidence="15 16">CHPA-2</strain>
    </source>
</reference>
<comment type="cofactor">
    <cofactor evidence="2">
        <name>Mg(2+)</name>
        <dbReference type="ChEBI" id="CHEBI:18420"/>
    </cofactor>
</comment>
<comment type="similarity">
    <text evidence="5 13">Belongs to the RNase HII family.</text>
</comment>
<dbReference type="NCBIfam" id="NF000595">
    <property type="entry name" value="PRK00015.1-3"/>
    <property type="match status" value="1"/>
</dbReference>
<dbReference type="Pfam" id="PF01351">
    <property type="entry name" value="RNase_HII"/>
    <property type="match status" value="1"/>
</dbReference>
<evidence type="ECO:0000256" key="12">
    <source>
        <dbReference type="PROSITE-ProRule" id="PRU01319"/>
    </source>
</evidence>
<evidence type="ECO:0000313" key="16">
    <source>
        <dbReference type="Proteomes" id="UP000232229"/>
    </source>
</evidence>
<dbReference type="PANTHER" id="PTHR10954">
    <property type="entry name" value="RIBONUCLEASE H2 SUBUNIT A"/>
    <property type="match status" value="1"/>
</dbReference>
<evidence type="ECO:0000256" key="7">
    <source>
        <dbReference type="ARBA" id="ARBA00022722"/>
    </source>
</evidence>
<evidence type="ECO:0000256" key="2">
    <source>
        <dbReference type="ARBA" id="ARBA00001946"/>
    </source>
</evidence>